<reference evidence="2 3" key="1">
    <citation type="submission" date="2020-08" db="EMBL/GenBank/DDBJ databases">
        <title>Genomic Encyclopedia of Type Strains, Phase IV (KMG-IV): sequencing the most valuable type-strain genomes for metagenomic binning, comparative biology and taxonomic classification.</title>
        <authorList>
            <person name="Goeker M."/>
        </authorList>
    </citation>
    <scope>NUCLEOTIDE SEQUENCE [LARGE SCALE GENOMIC DNA]</scope>
    <source>
        <strain evidence="2 3">DSM 29348</strain>
    </source>
</reference>
<dbReference type="Proteomes" id="UP000552757">
    <property type="component" value="Unassembled WGS sequence"/>
</dbReference>
<keyword evidence="1" id="KW-0732">Signal</keyword>
<keyword evidence="2" id="KW-0456">Lyase</keyword>
<dbReference type="Gene3D" id="2.130.10.10">
    <property type="entry name" value="YVTN repeat-like/Quinoprotein amine dehydrogenase"/>
    <property type="match status" value="1"/>
</dbReference>
<evidence type="ECO:0000313" key="2">
    <source>
        <dbReference type="EMBL" id="MBB3980514.1"/>
    </source>
</evidence>
<keyword evidence="3" id="KW-1185">Reference proteome</keyword>
<dbReference type="RefSeq" id="WP_425511284.1">
    <property type="nucleotide sequence ID" value="NZ_JACIEB010000001.1"/>
</dbReference>
<comment type="caution">
    <text evidence="2">The sequence shown here is derived from an EMBL/GenBank/DDBJ whole genome shotgun (WGS) entry which is preliminary data.</text>
</comment>
<dbReference type="PANTHER" id="PTHR47197:SF3">
    <property type="entry name" value="DIHYDRO-HEME D1 DEHYDROGENASE"/>
    <property type="match status" value="1"/>
</dbReference>
<dbReference type="AlphaFoldDB" id="A0A7W6DDD5"/>
<dbReference type="InterPro" id="IPR015943">
    <property type="entry name" value="WD40/YVTN_repeat-like_dom_sf"/>
</dbReference>
<evidence type="ECO:0000313" key="3">
    <source>
        <dbReference type="Proteomes" id="UP000552757"/>
    </source>
</evidence>
<dbReference type="InterPro" id="IPR051200">
    <property type="entry name" value="Host-pathogen_enzymatic-act"/>
</dbReference>
<dbReference type="PANTHER" id="PTHR47197">
    <property type="entry name" value="PROTEIN NIRF"/>
    <property type="match status" value="1"/>
</dbReference>
<protein>
    <submittedName>
        <fullName evidence="2">Streptogramin lyase</fullName>
    </submittedName>
</protein>
<proteinExistence type="predicted"/>
<gene>
    <name evidence="2" type="ORF">GGR44_000145</name>
</gene>
<dbReference type="InterPro" id="IPR011048">
    <property type="entry name" value="Haem_d1_sf"/>
</dbReference>
<feature type="signal peptide" evidence="1">
    <location>
        <begin position="1"/>
        <end position="23"/>
    </location>
</feature>
<organism evidence="2 3">
    <name type="scientific">Sphingobium fontiphilum</name>
    <dbReference type="NCBI Taxonomy" id="944425"/>
    <lineage>
        <taxon>Bacteria</taxon>
        <taxon>Pseudomonadati</taxon>
        <taxon>Pseudomonadota</taxon>
        <taxon>Alphaproteobacteria</taxon>
        <taxon>Sphingomonadales</taxon>
        <taxon>Sphingomonadaceae</taxon>
        <taxon>Sphingobium</taxon>
    </lineage>
</organism>
<feature type="chain" id="PRO_5030606836" evidence="1">
    <location>
        <begin position="24"/>
        <end position="305"/>
    </location>
</feature>
<name>A0A7W6DDD5_9SPHN</name>
<dbReference type="SUPFAM" id="SSF51004">
    <property type="entry name" value="C-terminal (heme d1) domain of cytochrome cd1-nitrite reductase"/>
    <property type="match status" value="1"/>
</dbReference>
<evidence type="ECO:0000256" key="1">
    <source>
        <dbReference type="SAM" id="SignalP"/>
    </source>
</evidence>
<accession>A0A7W6DDD5</accession>
<sequence>MMKPVGLPLALMALCAAGSPDSAALTEKVLDVPGFADFLAVDGNTVWTTNDGRVEQWSTGGKIAFVTMPKPCGAMTMGFGSLWVGNCKGGEVYRIDPQTAAVQATIPAGIGPSGELNVVSGAGSIWAPDQTAGKISRIDPAINSVIATIDVTADASYLAFGFDALWVVSGKGQTLQRIDPATNSVTHSLTLGKMPGFLAAGEGAVWVQEQGEGTVAKIDPVTVSMVGRVKVGDNLKWGDIDTGGGMVWLRTTDDQTFVAINAASMEIVTRAGKASGSGALRYTPSGIWTTAHDLKTMSWWSHAPQ</sequence>
<dbReference type="EMBL" id="JACIEB010000001">
    <property type="protein sequence ID" value="MBB3980514.1"/>
    <property type="molecule type" value="Genomic_DNA"/>
</dbReference>
<dbReference type="GO" id="GO:0016829">
    <property type="term" value="F:lyase activity"/>
    <property type="evidence" value="ECO:0007669"/>
    <property type="project" value="UniProtKB-KW"/>
</dbReference>